<dbReference type="EMBL" id="AP022325">
    <property type="protein sequence ID" value="BBU47449.1"/>
    <property type="molecule type" value="Genomic_DNA"/>
</dbReference>
<dbReference type="Proteomes" id="UP000464317">
    <property type="component" value="Chromosome"/>
</dbReference>
<evidence type="ECO:0000313" key="3">
    <source>
        <dbReference type="Proteomes" id="UP000464317"/>
    </source>
</evidence>
<protein>
    <submittedName>
        <fullName evidence="2">Uncharacterized protein</fullName>
    </submittedName>
</protein>
<keyword evidence="1" id="KW-1133">Transmembrane helix</keyword>
<dbReference type="AlphaFoldDB" id="A0A809SDZ5"/>
<sequence length="250" mass="29971">MYETLSVALFAILIIISIKFIKDAFLVRKFYLKNIIYKTTKKWMLINSLILSFLLIPPFVLLILIGTKSISIYDFNNVDILEKTDNIFLLYHFWIYLSLVVFLVPVILFNYYFWYISKINSYLTTNEIQDFNLDRIKDFDVENSYIVVKHKRKKDYEEQHIRFKDYISSTLLWRKISIKLYYKSIVKKCLYFYLRSPQKLETKRNQFNNSNEALLVLVHSAIRFLNTTSIQKIKTPELWNTCLNLVIKSG</sequence>
<dbReference type="KEGG" id="mfel:JPM2_1420"/>
<gene>
    <name evidence="2" type="ORF">JPM2_1420</name>
</gene>
<feature type="transmembrane region" description="Helical" evidence="1">
    <location>
        <begin position="6"/>
        <end position="27"/>
    </location>
</feature>
<evidence type="ECO:0000256" key="1">
    <source>
        <dbReference type="SAM" id="Phobius"/>
    </source>
</evidence>
<keyword evidence="1" id="KW-0472">Membrane</keyword>
<keyword evidence="3" id="KW-1185">Reference proteome</keyword>
<reference evidence="2" key="1">
    <citation type="submission" date="2020-01" db="EMBL/GenBank/DDBJ databases">
        <title>Complete genome sequence of Mycoplasma felis strain Myco-2.</title>
        <authorList>
            <person name="Kinoshita Y."/>
            <person name="Niwa H."/>
            <person name="Uchida-Fujii E."/>
            <person name="Nukada T."/>
        </authorList>
    </citation>
    <scope>NUCLEOTIDE SEQUENCE [LARGE SCALE GENOMIC DNA]</scope>
    <source>
        <strain evidence="2">Myco-2</strain>
    </source>
</reference>
<dbReference type="RefSeq" id="WP_161552968.1">
    <property type="nucleotide sequence ID" value="NZ_AP022325.1"/>
</dbReference>
<organism evidence="2 3">
    <name type="scientific">Mycoplasmopsis felis</name>
    <dbReference type="NCBI Taxonomy" id="33923"/>
    <lineage>
        <taxon>Bacteria</taxon>
        <taxon>Bacillati</taxon>
        <taxon>Mycoplasmatota</taxon>
        <taxon>Mycoplasmoidales</taxon>
        <taxon>Metamycoplasmataceae</taxon>
        <taxon>Mycoplasmopsis</taxon>
    </lineage>
</organism>
<evidence type="ECO:0000313" key="2">
    <source>
        <dbReference type="EMBL" id="BBU47449.1"/>
    </source>
</evidence>
<feature type="transmembrane region" description="Helical" evidence="1">
    <location>
        <begin position="48"/>
        <end position="73"/>
    </location>
</feature>
<name>A0A809SDZ5_9BACT</name>
<feature type="transmembrane region" description="Helical" evidence="1">
    <location>
        <begin position="93"/>
        <end position="113"/>
    </location>
</feature>
<keyword evidence="1" id="KW-0812">Transmembrane</keyword>
<proteinExistence type="predicted"/>
<accession>A0A809SDZ5</accession>